<reference evidence="14" key="3">
    <citation type="submission" date="2023-05" db="EMBL/GenBank/DDBJ databases">
        <authorList>
            <person name="Smith C.H."/>
        </authorList>
    </citation>
    <scope>NUCLEOTIDE SEQUENCE</scope>
    <source>
        <strain evidence="14">CHS0354</strain>
        <tissue evidence="14">Mantle</tissue>
    </source>
</reference>
<evidence type="ECO:0000256" key="4">
    <source>
        <dbReference type="ARBA" id="ARBA00022490"/>
    </source>
</evidence>
<evidence type="ECO:0000256" key="7">
    <source>
        <dbReference type="ARBA" id="ARBA00022884"/>
    </source>
</evidence>
<organism evidence="14 15">
    <name type="scientific">Potamilus streckersoni</name>
    <dbReference type="NCBI Taxonomy" id="2493646"/>
    <lineage>
        <taxon>Eukaryota</taxon>
        <taxon>Metazoa</taxon>
        <taxon>Spiralia</taxon>
        <taxon>Lophotrochozoa</taxon>
        <taxon>Mollusca</taxon>
        <taxon>Bivalvia</taxon>
        <taxon>Autobranchia</taxon>
        <taxon>Heteroconchia</taxon>
        <taxon>Palaeoheterodonta</taxon>
        <taxon>Unionida</taxon>
        <taxon>Unionoidea</taxon>
        <taxon>Unionidae</taxon>
        <taxon>Ambleminae</taxon>
        <taxon>Lampsilini</taxon>
        <taxon>Potamilus</taxon>
    </lineage>
</organism>
<evidence type="ECO:0000256" key="10">
    <source>
        <dbReference type="ARBA" id="ARBA00025462"/>
    </source>
</evidence>
<evidence type="ECO:0000256" key="8">
    <source>
        <dbReference type="ARBA" id="ARBA00022917"/>
    </source>
</evidence>
<evidence type="ECO:0000256" key="11">
    <source>
        <dbReference type="PROSITE-ProRule" id="PRU00176"/>
    </source>
</evidence>
<dbReference type="Pfam" id="PF00076">
    <property type="entry name" value="RRM_1"/>
    <property type="match status" value="1"/>
</dbReference>
<feature type="region of interest" description="Disordered" evidence="12">
    <location>
        <begin position="1"/>
        <end position="79"/>
    </location>
</feature>
<feature type="compositionally biased region" description="Basic and acidic residues" evidence="12">
    <location>
        <begin position="229"/>
        <end position="244"/>
    </location>
</feature>
<gene>
    <name evidence="14" type="ORF">CHS0354_013099</name>
</gene>
<evidence type="ECO:0000256" key="2">
    <source>
        <dbReference type="ARBA" id="ARBA00013856"/>
    </source>
</evidence>
<dbReference type="PANTHER" id="PTHR23236">
    <property type="entry name" value="EUKARYOTIC TRANSLATION INITIATION FACTOR 4B/4H"/>
    <property type="match status" value="1"/>
</dbReference>
<dbReference type="PROSITE" id="PS50102">
    <property type="entry name" value="RRM"/>
    <property type="match status" value="1"/>
</dbReference>
<feature type="compositionally biased region" description="Gly residues" evidence="12">
    <location>
        <begin position="218"/>
        <end position="227"/>
    </location>
</feature>
<feature type="compositionally biased region" description="Gly residues" evidence="12">
    <location>
        <begin position="179"/>
        <end position="192"/>
    </location>
</feature>
<evidence type="ECO:0000256" key="5">
    <source>
        <dbReference type="ARBA" id="ARBA00022540"/>
    </source>
</evidence>
<dbReference type="EMBL" id="JAEAOA010000797">
    <property type="protein sequence ID" value="KAK3586398.1"/>
    <property type="molecule type" value="Genomic_DNA"/>
</dbReference>
<dbReference type="FunFam" id="3.30.70.330:FF:000115">
    <property type="entry name" value="eukaryotic translation initiation factor 4H"/>
    <property type="match status" value="1"/>
</dbReference>
<feature type="domain" description="RRM" evidence="13">
    <location>
        <begin position="81"/>
        <end position="157"/>
    </location>
</feature>
<keyword evidence="9" id="KW-0007">Acetylation</keyword>
<evidence type="ECO:0000256" key="3">
    <source>
        <dbReference type="ARBA" id="ARBA00022481"/>
    </source>
</evidence>
<keyword evidence="15" id="KW-1185">Reference proteome</keyword>
<comment type="caution">
    <text evidence="14">The sequence shown here is derived from an EMBL/GenBank/DDBJ whole genome shotgun (WGS) entry which is preliminary data.</text>
</comment>
<evidence type="ECO:0000256" key="12">
    <source>
        <dbReference type="SAM" id="MobiDB-lite"/>
    </source>
</evidence>
<keyword evidence="5" id="KW-0396">Initiation factor</keyword>
<dbReference type="SUPFAM" id="SSF54928">
    <property type="entry name" value="RNA-binding domain, RBD"/>
    <property type="match status" value="1"/>
</dbReference>
<dbReference type="Proteomes" id="UP001195483">
    <property type="component" value="Unassembled WGS sequence"/>
</dbReference>
<feature type="compositionally biased region" description="Basic and acidic residues" evidence="12">
    <location>
        <begin position="294"/>
        <end position="306"/>
    </location>
</feature>
<dbReference type="InterPro" id="IPR035979">
    <property type="entry name" value="RBD_domain_sf"/>
</dbReference>
<comment type="subcellular location">
    <subcellularLocation>
        <location evidence="1">Cytoplasm</location>
        <location evidence="1">Perinuclear region</location>
    </subcellularLocation>
</comment>
<reference evidence="14" key="2">
    <citation type="journal article" date="2021" name="Genome Biol. Evol.">
        <title>Developing a high-quality reference genome for a parasitic bivalve with doubly uniparental inheritance (Bivalvia: Unionida).</title>
        <authorList>
            <person name="Smith C.H."/>
        </authorList>
    </citation>
    <scope>NUCLEOTIDE SEQUENCE</scope>
    <source>
        <strain evidence="14">CHS0354</strain>
        <tissue evidence="14">Mantle</tissue>
    </source>
</reference>
<dbReference type="InterPro" id="IPR012677">
    <property type="entry name" value="Nucleotide-bd_a/b_plait_sf"/>
</dbReference>
<evidence type="ECO:0000256" key="9">
    <source>
        <dbReference type="ARBA" id="ARBA00022990"/>
    </source>
</evidence>
<keyword evidence="4" id="KW-0963">Cytoplasm</keyword>
<feature type="region of interest" description="Disordered" evidence="12">
    <location>
        <begin position="160"/>
        <end position="313"/>
    </location>
</feature>
<dbReference type="PANTHER" id="PTHR23236:SF11">
    <property type="entry name" value="EUKARYOTIC TRANSLATION INITIATION FACTOR 4H"/>
    <property type="match status" value="1"/>
</dbReference>
<feature type="compositionally biased region" description="Gly residues" evidence="12">
    <location>
        <begin position="43"/>
        <end position="71"/>
    </location>
</feature>
<evidence type="ECO:0000256" key="1">
    <source>
        <dbReference type="ARBA" id="ARBA00004556"/>
    </source>
</evidence>
<protein>
    <recommendedName>
        <fullName evidence="2">Eukaryotic translation initiation factor 4H</fullName>
    </recommendedName>
</protein>
<dbReference type="SMART" id="SM00360">
    <property type="entry name" value="RRM"/>
    <property type="match status" value="1"/>
</dbReference>
<comment type="function">
    <text evidence="10">Stimulates the RNA helicase activity of EIF4A in the translation initiation complex. Binds weakly mRNA.</text>
</comment>
<dbReference type="InterPro" id="IPR000504">
    <property type="entry name" value="RRM_dom"/>
</dbReference>
<dbReference type="CDD" id="cd12401">
    <property type="entry name" value="RRM_eIF4H"/>
    <property type="match status" value="1"/>
</dbReference>
<dbReference type="Gene3D" id="3.30.70.330">
    <property type="match status" value="1"/>
</dbReference>
<dbReference type="InterPro" id="IPR034229">
    <property type="entry name" value="eIF4H_RRM"/>
</dbReference>
<evidence type="ECO:0000256" key="6">
    <source>
        <dbReference type="ARBA" id="ARBA00022553"/>
    </source>
</evidence>
<keyword evidence="7 11" id="KW-0694">RNA-binding</keyword>
<proteinExistence type="predicted"/>
<name>A0AAE0S6X7_9BIVA</name>
<dbReference type="GO" id="GO:0003723">
    <property type="term" value="F:RNA binding"/>
    <property type="evidence" value="ECO:0007669"/>
    <property type="project" value="UniProtKB-UniRule"/>
</dbReference>
<evidence type="ECO:0000259" key="13">
    <source>
        <dbReference type="PROSITE" id="PS50102"/>
    </source>
</evidence>
<feature type="compositionally biased region" description="Basic and acidic residues" evidence="12">
    <location>
        <begin position="23"/>
        <end position="42"/>
    </location>
</feature>
<keyword evidence="3" id="KW-0488">Methylation</keyword>
<dbReference type="GO" id="GO:0003743">
    <property type="term" value="F:translation initiation factor activity"/>
    <property type="evidence" value="ECO:0007669"/>
    <property type="project" value="UniProtKB-KW"/>
</dbReference>
<keyword evidence="8" id="KW-0648">Protein biosynthesis</keyword>
<accession>A0AAE0S6X7</accession>
<reference evidence="14" key="1">
    <citation type="journal article" date="2021" name="Genome Biol. Evol.">
        <title>A High-Quality Reference Genome for a Parasitic Bivalve with Doubly Uniparental Inheritance (Bivalvia: Unionida).</title>
        <authorList>
            <person name="Smith C.H."/>
        </authorList>
    </citation>
    <scope>NUCLEOTIDE SEQUENCE</scope>
    <source>
        <strain evidence="14">CHS0354</strain>
    </source>
</reference>
<keyword evidence="6" id="KW-0597">Phosphoprotein</keyword>
<feature type="compositionally biased region" description="Basic and acidic residues" evidence="12">
    <location>
        <begin position="193"/>
        <end position="205"/>
    </location>
</feature>
<sequence length="313" mass="33982">MMADYPDESNGSYSEKYGGNFGGDDRYDRGSSDQDYNDRGYDRGFGGRGGRGGRYGSGGGGGGGGRGGRGGQKSLPTEPPYTAFIGNLPQGIVQSDLELIFKDLRVRSVRLVRDRETDKFKGFAYVEFDDLESLKEALTYDGALFEDKNIRVDIAEGRKKDNQAGYGGRGGFQDDRGGFRGGRGGRGGGGRGGRGDFNRPPRDSDNFGNFGNRRDGGSSRGRAGGNFRGQEDRGRSFEKPRTRNDSGGVPEMREPSPESASQRPRLKLLPRTVKDPLNTAVHTERNASIFGAGRPREEVVETRSRTTSETSQS</sequence>
<dbReference type="AlphaFoldDB" id="A0AAE0S6X7"/>
<evidence type="ECO:0000313" key="15">
    <source>
        <dbReference type="Proteomes" id="UP001195483"/>
    </source>
</evidence>
<evidence type="ECO:0000313" key="14">
    <source>
        <dbReference type="EMBL" id="KAK3586398.1"/>
    </source>
</evidence>
<dbReference type="GO" id="GO:0048471">
    <property type="term" value="C:perinuclear region of cytoplasm"/>
    <property type="evidence" value="ECO:0007669"/>
    <property type="project" value="UniProtKB-SubCell"/>
</dbReference>